<evidence type="ECO:0000256" key="1">
    <source>
        <dbReference type="ARBA" id="ARBA00006821"/>
    </source>
</evidence>
<evidence type="ECO:0000256" key="2">
    <source>
        <dbReference type="ARBA" id="ARBA00023277"/>
    </source>
</evidence>
<keyword evidence="5" id="KW-0378">Hydrolase</keyword>
<keyword evidence="6" id="KW-1185">Reference proteome</keyword>
<dbReference type="HOGENOM" id="CLU_005603_1_0_0"/>
<gene>
    <name evidence="5" type="ordered locus">Selin_0201</name>
</gene>
<dbReference type="KEGG" id="din:Selin_0201"/>
<evidence type="ECO:0000256" key="3">
    <source>
        <dbReference type="RuleBase" id="RU361196"/>
    </source>
</evidence>
<dbReference type="PANTHER" id="PTHR36306">
    <property type="entry name" value="ALPHA-AMYLASE-RELATED-RELATED"/>
    <property type="match status" value="1"/>
</dbReference>
<reference evidence="5 6" key="1">
    <citation type="submission" date="2010-12" db="EMBL/GenBank/DDBJ databases">
        <title>Complete sequence of Desulfurispirillum indicum S5.</title>
        <authorList>
            <consortium name="US DOE Joint Genome Institute"/>
            <person name="Lucas S."/>
            <person name="Copeland A."/>
            <person name="Lapidus A."/>
            <person name="Cheng J.-F."/>
            <person name="Goodwin L."/>
            <person name="Pitluck S."/>
            <person name="Chertkov O."/>
            <person name="Held B."/>
            <person name="Detter J.C."/>
            <person name="Han C."/>
            <person name="Tapia R."/>
            <person name="Land M."/>
            <person name="Hauser L."/>
            <person name="Kyrpides N."/>
            <person name="Ivanova N."/>
            <person name="Mikhailova N."/>
            <person name="Haggblom M."/>
            <person name="Rauschenbach I."/>
            <person name="Bini E."/>
            <person name="Woyke T."/>
        </authorList>
    </citation>
    <scope>NUCLEOTIDE SEQUENCE [LARGE SCALE GENOMIC DNA]</scope>
    <source>
        <strain evidence="6">ATCC BAA-1389 / DSM 22839 / S5</strain>
    </source>
</reference>
<dbReference type="RefSeq" id="WP_013504847.1">
    <property type="nucleotide sequence ID" value="NC_014836.1"/>
</dbReference>
<evidence type="ECO:0000313" key="6">
    <source>
        <dbReference type="Proteomes" id="UP000002572"/>
    </source>
</evidence>
<keyword evidence="2 3" id="KW-0119">Carbohydrate metabolism</keyword>
<evidence type="ECO:0000313" key="5">
    <source>
        <dbReference type="EMBL" id="ADU64958.1"/>
    </source>
</evidence>
<dbReference type="PANTHER" id="PTHR36306:SF1">
    <property type="entry name" value="ALPHA-AMYLASE-RELATED"/>
    <property type="match status" value="1"/>
</dbReference>
<protein>
    <submittedName>
        <fullName evidence="5">Glycoside hydrolase family 57</fullName>
    </submittedName>
</protein>
<dbReference type="InterPro" id="IPR027291">
    <property type="entry name" value="Glyco_hydro_38_N_sf"/>
</dbReference>
<feature type="domain" description="Glycoside hydrolase family 57 N-terminal" evidence="4">
    <location>
        <begin position="7"/>
        <end position="407"/>
    </location>
</feature>
<dbReference type="InParanoid" id="E6W619"/>
<sequence length="681" mass="78321">MKTVHVAILWHMHQPYYRDPVSGRYEMPWVFLHAIKDYYDMLHLATHNGCPCTFNLVPSLLKQLEDYASGQAHDKILELIARDPGLLNDEERPLLLRYLFYANERHMIGPLPRYREFLERKKAGRDNFNADEILDLQVLFLLAWSGNELKKEPLVAELVRKGRHFTHQDKQRLMALQLEFVARIIPAYRQAVADGLIEISATPFYHPILPLLINMERAREAMPGSTFPAIANELFAKDATQQVRMAREYMEKLGFAIQGFWPSEGSVSPEVARLFHQEGVQWICTDEEILGRSLGHLERRDISQVYTYEGVRLLFRDRELSDLVGFNYSAWNQTDAAHDLIGRLERIADTLPDGGIIPIFLDGENAWEHYAEDGRYFLSSLYQQLRQHPLLKPATISECLEHHEARPLPRLHSGSWIYASFSTWAGHHEKNRAWELLNATRLFLEKSDPDQRNAKAWEAIMAAQGSDWFWWLGDDQHSELKDLFDLLFREHLITVYRSLDQNPPSNLFTPIRQQRFKSPHKAPTSAIHPIVDGRTDSFFSWLGAGYIDLRANQSMHRKQNIRGLQYGYAADGQTLYLKVLCHEIPQDASHSLELLAGTTAYATIPFHTGGHTSQPHIHSAVENEVEIAIPTQALEQHADGDTHFTLTFIHHSSHGEIERTPPHGPAFLEKGQDLLLKNWVV</sequence>
<dbReference type="STRING" id="653733.Selin_0201"/>
<dbReference type="InterPro" id="IPR004300">
    <property type="entry name" value="Glyco_hydro_57_N"/>
</dbReference>
<dbReference type="eggNOG" id="COG1449">
    <property type="taxonomic scope" value="Bacteria"/>
</dbReference>
<evidence type="ECO:0000259" key="4">
    <source>
        <dbReference type="Pfam" id="PF03065"/>
    </source>
</evidence>
<dbReference type="GO" id="GO:0016787">
    <property type="term" value="F:hydrolase activity"/>
    <property type="evidence" value="ECO:0007669"/>
    <property type="project" value="UniProtKB-KW"/>
</dbReference>
<dbReference type="Pfam" id="PF03065">
    <property type="entry name" value="Glyco_hydro_57"/>
    <property type="match status" value="1"/>
</dbReference>
<organism evidence="5 6">
    <name type="scientific">Desulfurispirillum indicum (strain ATCC BAA-1389 / DSM 22839 / S5)</name>
    <dbReference type="NCBI Taxonomy" id="653733"/>
    <lineage>
        <taxon>Bacteria</taxon>
        <taxon>Pseudomonadati</taxon>
        <taxon>Chrysiogenota</taxon>
        <taxon>Chrysiogenia</taxon>
        <taxon>Chrysiogenales</taxon>
        <taxon>Chrysiogenaceae</taxon>
        <taxon>Desulfurispirillum</taxon>
    </lineage>
</organism>
<dbReference type="EMBL" id="CP002432">
    <property type="protein sequence ID" value="ADU64958.1"/>
    <property type="molecule type" value="Genomic_DNA"/>
</dbReference>
<name>E6W619_DESIS</name>
<comment type="similarity">
    <text evidence="1 3">Belongs to the glycosyl hydrolase 57 family.</text>
</comment>
<proteinExistence type="inferred from homology"/>
<dbReference type="Gene3D" id="3.20.110.10">
    <property type="entry name" value="Glycoside hydrolase 38, N terminal domain"/>
    <property type="match status" value="1"/>
</dbReference>
<accession>E6W619</accession>
<dbReference type="AlphaFoldDB" id="E6W619"/>
<dbReference type="InterPro" id="IPR052046">
    <property type="entry name" value="GH57_Enzymes"/>
</dbReference>
<dbReference type="Proteomes" id="UP000002572">
    <property type="component" value="Chromosome"/>
</dbReference>
<dbReference type="SUPFAM" id="SSF88713">
    <property type="entry name" value="Glycoside hydrolase/deacetylase"/>
    <property type="match status" value="1"/>
</dbReference>
<dbReference type="InterPro" id="IPR011330">
    <property type="entry name" value="Glyco_hydro/deAcase_b/a-brl"/>
</dbReference>
<dbReference type="GO" id="GO:0005975">
    <property type="term" value="P:carbohydrate metabolic process"/>
    <property type="evidence" value="ECO:0007669"/>
    <property type="project" value="InterPro"/>
</dbReference>
<dbReference type="CDD" id="cd10796">
    <property type="entry name" value="GH57N_APU"/>
    <property type="match status" value="1"/>
</dbReference>